<gene>
    <name evidence="9" type="ORF">DB32_002689</name>
</gene>
<dbReference type="Pfam" id="PF07831">
    <property type="entry name" value="PYNP_C"/>
    <property type="match status" value="1"/>
</dbReference>
<dbReference type="PANTHER" id="PTHR10515">
    <property type="entry name" value="THYMIDINE PHOSPHORYLASE"/>
    <property type="match status" value="1"/>
</dbReference>
<dbReference type="HAMAP" id="MF_01628">
    <property type="entry name" value="Thymid_phosp"/>
    <property type="match status" value="1"/>
</dbReference>
<feature type="compositionally biased region" description="Basic residues" evidence="7">
    <location>
        <begin position="1"/>
        <end position="16"/>
    </location>
</feature>
<protein>
    <recommendedName>
        <fullName evidence="3">thymidine phosphorylase</fullName>
        <ecNumber evidence="3">2.4.2.4</ecNumber>
    </recommendedName>
</protein>
<evidence type="ECO:0000256" key="1">
    <source>
        <dbReference type="ARBA" id="ARBA00006915"/>
    </source>
</evidence>
<evidence type="ECO:0000256" key="3">
    <source>
        <dbReference type="ARBA" id="ARBA00011892"/>
    </source>
</evidence>
<dbReference type="InterPro" id="IPR035902">
    <property type="entry name" value="Nuc_phospho_transferase"/>
</dbReference>
<evidence type="ECO:0000256" key="5">
    <source>
        <dbReference type="ARBA" id="ARBA00022679"/>
    </source>
</evidence>
<dbReference type="SUPFAM" id="SSF47648">
    <property type="entry name" value="Nucleoside phosphorylase/phosphoribosyltransferase N-terminal domain"/>
    <property type="match status" value="1"/>
</dbReference>
<evidence type="ECO:0000256" key="2">
    <source>
        <dbReference type="ARBA" id="ARBA00011738"/>
    </source>
</evidence>
<dbReference type="Pfam" id="PF02885">
    <property type="entry name" value="Glycos_trans_3N"/>
    <property type="match status" value="1"/>
</dbReference>
<dbReference type="InterPro" id="IPR013102">
    <property type="entry name" value="PYNP_C"/>
</dbReference>
<dbReference type="InterPro" id="IPR000053">
    <property type="entry name" value="Thymidine/pyrmidine_PPase"/>
</dbReference>
<dbReference type="AlphaFoldDB" id="A0A0F6W2F7"/>
<dbReference type="NCBIfam" id="TIGR02644">
    <property type="entry name" value="Y_phosphoryl"/>
    <property type="match status" value="1"/>
</dbReference>
<dbReference type="InterPro" id="IPR036320">
    <property type="entry name" value="Glycosyl_Trfase_fam3_N_dom_sf"/>
</dbReference>
<dbReference type="GO" id="GO:0005829">
    <property type="term" value="C:cytosol"/>
    <property type="evidence" value="ECO:0007669"/>
    <property type="project" value="TreeGrafter"/>
</dbReference>
<dbReference type="RefSeq" id="WP_205627049.1">
    <property type="nucleotide sequence ID" value="NZ_CP011125.1"/>
</dbReference>
<evidence type="ECO:0000256" key="6">
    <source>
        <dbReference type="ARBA" id="ARBA00048550"/>
    </source>
</evidence>
<dbReference type="FunFam" id="3.40.1030.10:FF:000003">
    <property type="entry name" value="Pyrimidine-nucleoside phosphorylase"/>
    <property type="match status" value="1"/>
</dbReference>
<dbReference type="Gene3D" id="3.40.1030.10">
    <property type="entry name" value="Nucleoside phosphorylase/phosphoribosyltransferase catalytic domain"/>
    <property type="match status" value="1"/>
</dbReference>
<dbReference type="NCBIfam" id="NF004490">
    <property type="entry name" value="PRK05820.1"/>
    <property type="match status" value="1"/>
</dbReference>
<keyword evidence="10" id="KW-1185">Reference proteome</keyword>
<evidence type="ECO:0000313" key="9">
    <source>
        <dbReference type="EMBL" id="AKF05540.1"/>
    </source>
</evidence>
<comment type="catalytic activity">
    <reaction evidence="6">
        <text>thymidine + phosphate = 2-deoxy-alpha-D-ribose 1-phosphate + thymine</text>
        <dbReference type="Rhea" id="RHEA:16037"/>
        <dbReference type="ChEBI" id="CHEBI:17748"/>
        <dbReference type="ChEBI" id="CHEBI:17821"/>
        <dbReference type="ChEBI" id="CHEBI:43474"/>
        <dbReference type="ChEBI" id="CHEBI:57259"/>
        <dbReference type="EC" id="2.4.2.4"/>
    </reaction>
</comment>
<dbReference type="PROSITE" id="PS00647">
    <property type="entry name" value="THYMID_PHOSPHORYLASE"/>
    <property type="match status" value="1"/>
</dbReference>
<dbReference type="InterPro" id="IPR017459">
    <property type="entry name" value="Glycosyl_Trfase_fam3_N_dom"/>
</dbReference>
<dbReference type="SUPFAM" id="SSF52418">
    <property type="entry name" value="Nucleoside phosphorylase/phosphoribosyltransferase catalytic domain"/>
    <property type="match status" value="1"/>
</dbReference>
<keyword evidence="4" id="KW-0328">Glycosyltransferase</keyword>
<dbReference type="GO" id="GO:0006206">
    <property type="term" value="P:pyrimidine nucleobase metabolic process"/>
    <property type="evidence" value="ECO:0007669"/>
    <property type="project" value="InterPro"/>
</dbReference>
<dbReference type="SUPFAM" id="SSF54680">
    <property type="entry name" value="Pyrimidine nucleoside phosphorylase C-terminal domain"/>
    <property type="match status" value="1"/>
</dbReference>
<dbReference type="PIRSF" id="PIRSF000478">
    <property type="entry name" value="TP_PyNP"/>
    <property type="match status" value="1"/>
</dbReference>
<organism evidence="9 10">
    <name type="scientific">Sandaracinus amylolyticus</name>
    <dbReference type="NCBI Taxonomy" id="927083"/>
    <lineage>
        <taxon>Bacteria</taxon>
        <taxon>Pseudomonadati</taxon>
        <taxon>Myxococcota</taxon>
        <taxon>Polyangia</taxon>
        <taxon>Polyangiales</taxon>
        <taxon>Sandaracinaceae</taxon>
        <taxon>Sandaracinus</taxon>
    </lineage>
</organism>
<dbReference type="GO" id="GO:0009032">
    <property type="term" value="F:thymidine phosphorylase activity"/>
    <property type="evidence" value="ECO:0007669"/>
    <property type="project" value="UniProtKB-EC"/>
</dbReference>
<proteinExistence type="inferred from homology"/>
<dbReference type="EC" id="2.4.2.4" evidence="3"/>
<evidence type="ECO:0000256" key="7">
    <source>
        <dbReference type="SAM" id="MobiDB-lite"/>
    </source>
</evidence>
<dbReference type="UniPathway" id="UPA00578">
    <property type="reaction ID" value="UER00638"/>
</dbReference>
<dbReference type="InterPro" id="IPR018090">
    <property type="entry name" value="Pyrmidine_PPas_bac/euk"/>
</dbReference>
<dbReference type="Proteomes" id="UP000034883">
    <property type="component" value="Chromosome"/>
</dbReference>
<dbReference type="Pfam" id="PF00591">
    <property type="entry name" value="Glycos_transf_3"/>
    <property type="match status" value="1"/>
</dbReference>
<accession>A0A0F6W2F7</accession>
<dbReference type="SMART" id="SM00941">
    <property type="entry name" value="PYNP_C"/>
    <property type="match status" value="1"/>
</dbReference>
<dbReference type="GO" id="GO:0004645">
    <property type="term" value="F:1,4-alpha-oligoglucan phosphorylase activity"/>
    <property type="evidence" value="ECO:0007669"/>
    <property type="project" value="InterPro"/>
</dbReference>
<dbReference type="KEGG" id="samy:DB32_002689"/>
<dbReference type="InterPro" id="IPR013465">
    <property type="entry name" value="Thymidine_Pase"/>
</dbReference>
<feature type="domain" description="Pyrimidine nucleoside phosphorylase C-terminal" evidence="8">
    <location>
        <begin position="369"/>
        <end position="443"/>
    </location>
</feature>
<dbReference type="EMBL" id="CP011125">
    <property type="protein sequence ID" value="AKF05540.1"/>
    <property type="molecule type" value="Genomic_DNA"/>
</dbReference>
<dbReference type="InterPro" id="IPR017872">
    <property type="entry name" value="Pyrmidine_PPase_CS"/>
</dbReference>
<comment type="subunit">
    <text evidence="2">Homodimer.</text>
</comment>
<evidence type="ECO:0000259" key="8">
    <source>
        <dbReference type="SMART" id="SM00941"/>
    </source>
</evidence>
<dbReference type="Gene3D" id="3.90.1170.30">
    <property type="entry name" value="Pyrimidine nucleoside phosphorylase-like, C-terminal domain"/>
    <property type="match status" value="1"/>
</dbReference>
<keyword evidence="5" id="KW-0808">Transferase</keyword>
<dbReference type="InterPro" id="IPR000312">
    <property type="entry name" value="Glycosyl_Trfase_fam3"/>
</dbReference>
<evidence type="ECO:0000256" key="4">
    <source>
        <dbReference type="ARBA" id="ARBA00022676"/>
    </source>
</evidence>
<evidence type="ECO:0000313" key="10">
    <source>
        <dbReference type="Proteomes" id="UP000034883"/>
    </source>
</evidence>
<dbReference type="InterPro" id="IPR036566">
    <property type="entry name" value="PYNP-like_C_sf"/>
</dbReference>
<reference evidence="9 10" key="1">
    <citation type="submission" date="2015-03" db="EMBL/GenBank/DDBJ databases">
        <title>Genome assembly of Sandaracinus amylolyticus DSM 53668.</title>
        <authorList>
            <person name="Sharma G."/>
            <person name="Subramanian S."/>
        </authorList>
    </citation>
    <scope>NUCLEOTIDE SEQUENCE [LARGE SCALE GENOMIC DNA]</scope>
    <source>
        <strain evidence="9 10">DSM 53668</strain>
    </source>
</reference>
<name>A0A0F6W2F7_9BACT</name>
<feature type="region of interest" description="Disordered" evidence="7">
    <location>
        <begin position="1"/>
        <end position="22"/>
    </location>
</feature>
<comment type="similarity">
    <text evidence="1">Belongs to the thymidine/pyrimidine-nucleoside phosphorylase family.</text>
</comment>
<dbReference type="GO" id="GO:0006213">
    <property type="term" value="P:pyrimidine nucleoside metabolic process"/>
    <property type="evidence" value="ECO:0007669"/>
    <property type="project" value="InterPro"/>
</dbReference>
<dbReference type="PANTHER" id="PTHR10515:SF0">
    <property type="entry name" value="THYMIDINE PHOSPHORYLASE"/>
    <property type="match status" value="1"/>
</dbReference>
<dbReference type="Gene3D" id="1.20.970.10">
    <property type="entry name" value="Transferase, Pyrimidine Nucleoside Phosphorylase, Chain C"/>
    <property type="match status" value="1"/>
</dbReference>
<dbReference type="STRING" id="927083.DB32_002689"/>
<sequence length="459" mass="47829">MQSRANAKKKTTKKSKPVAAEQPLPTVPELIVRKREGGRLSAREIQHLIEGFTAGTVADYQMSALAMAILLRGMDPDEIVALTLAMRDSGLVVDTSDIPAVKVDKHSTGGVGDKVSLCLAPMVAACGVAVPMVSGRGLGHTGGTLDKLEAIPGFSVSMSTEQFVAQVRDIGCALIGQTADIAPADKRLYALRDVTGTVESIPLITASILSKKLAEGIDGLVLDVKVGRGAFMKSLADARELASSLARVGGLAGKQVTAILTRMDAPLGRTIGNALETAEAFEILHGRGPADLLEITLRLGAEMLRLGGVAKTNAQARKMLEASIADGSAAAKMREIVRAQGGDPRTVDEPERLPRAAQIVDVHAPKSGWVLGIDALELGLTGVAIGAGRTRADQAVDPAVGIVIKTHVGEKAKKGEALAELHLAAGVDPDPIAQRVAAAWTFGTKKPRAKPAVLDIIRS</sequence>